<gene>
    <name evidence="9" type="ORF">MTY_2671</name>
</gene>
<reference evidence="9" key="1">
    <citation type="journal article" date="2014" name="Gene">
        <title>Genome-guided analysis of transformation efficiency and carbon dioxide assimilation by Moorella thermoacetica Y72.</title>
        <authorList>
            <person name="Tsukahara K."/>
            <person name="Kita A."/>
            <person name="Nakashimada Y."/>
            <person name="Hoshino T."/>
            <person name="Murakami K."/>
        </authorList>
    </citation>
    <scope>NUCLEOTIDE SEQUENCE [LARGE SCALE GENOMIC DNA]</scope>
    <source>
        <strain evidence="9">Y72</strain>
    </source>
</reference>
<feature type="transmembrane region" description="Helical" evidence="7">
    <location>
        <begin position="389"/>
        <end position="409"/>
    </location>
</feature>
<feature type="transmembrane region" description="Helical" evidence="7">
    <location>
        <begin position="195"/>
        <end position="216"/>
    </location>
</feature>
<evidence type="ECO:0000256" key="6">
    <source>
        <dbReference type="ARBA" id="ARBA00023136"/>
    </source>
</evidence>
<dbReference type="Proteomes" id="UP000063718">
    <property type="component" value="Unassembled WGS sequence"/>
</dbReference>
<dbReference type="RefSeq" id="WP_025775087.1">
    <property type="nucleotide sequence ID" value="NZ_DF238840.1"/>
</dbReference>
<evidence type="ECO:0000313" key="9">
    <source>
        <dbReference type="EMBL" id="GAF27330.1"/>
    </source>
</evidence>
<evidence type="ECO:0000256" key="3">
    <source>
        <dbReference type="ARBA" id="ARBA00022692"/>
    </source>
</evidence>
<dbReference type="InterPro" id="IPR004841">
    <property type="entry name" value="AA-permease/SLC12A_dom"/>
</dbReference>
<proteinExistence type="predicted"/>
<keyword evidence="2" id="KW-0813">Transport</keyword>
<dbReference type="GO" id="GO:0016020">
    <property type="term" value="C:membrane"/>
    <property type="evidence" value="ECO:0007669"/>
    <property type="project" value="UniProtKB-SubCell"/>
</dbReference>
<evidence type="ECO:0000259" key="8">
    <source>
        <dbReference type="Pfam" id="PF00324"/>
    </source>
</evidence>
<dbReference type="GO" id="GO:0055085">
    <property type="term" value="P:transmembrane transport"/>
    <property type="evidence" value="ECO:0007669"/>
    <property type="project" value="InterPro"/>
</dbReference>
<dbReference type="GO" id="GO:0006865">
    <property type="term" value="P:amino acid transport"/>
    <property type="evidence" value="ECO:0007669"/>
    <property type="project" value="UniProtKB-KW"/>
</dbReference>
<dbReference type="Gene3D" id="1.20.1740.10">
    <property type="entry name" value="Amino acid/polyamine transporter I"/>
    <property type="match status" value="1"/>
</dbReference>
<dbReference type="PANTHER" id="PTHR43495:SF5">
    <property type="entry name" value="GAMMA-AMINOBUTYRIC ACID PERMEASE"/>
    <property type="match status" value="1"/>
</dbReference>
<accession>A0A0S6UEC7</accession>
<keyword evidence="6 7" id="KW-0472">Membrane</keyword>
<feature type="transmembrane region" description="Helical" evidence="7">
    <location>
        <begin position="122"/>
        <end position="144"/>
    </location>
</feature>
<keyword evidence="3 7" id="KW-0812">Transmembrane</keyword>
<dbReference type="Pfam" id="PF00324">
    <property type="entry name" value="AA_permease"/>
    <property type="match status" value="1"/>
</dbReference>
<feature type="transmembrane region" description="Helical" evidence="7">
    <location>
        <begin position="357"/>
        <end position="377"/>
    </location>
</feature>
<feature type="transmembrane region" description="Helical" evidence="7">
    <location>
        <begin position="415"/>
        <end position="434"/>
    </location>
</feature>
<dbReference type="PANTHER" id="PTHR43495">
    <property type="entry name" value="GABA PERMEASE"/>
    <property type="match status" value="1"/>
</dbReference>
<feature type="domain" description="Amino acid permease/ SLC12A" evidence="8">
    <location>
        <begin position="18"/>
        <end position="404"/>
    </location>
</feature>
<evidence type="ECO:0000256" key="1">
    <source>
        <dbReference type="ARBA" id="ARBA00004141"/>
    </source>
</evidence>
<sequence>MTGGKGEQRRKNLSAFSLIFLGLGSTIGSSFFLASGMAIRAAGPAVILGYIFSGFVFYLVLVSLGHLALKYRQRESVRGYVEEALGPTGAFITGWNLWLTSLVGMVSEAVAMAIYTRFWFPWLPIWILVMAYGFLVAGINYFGVDIVDKFEGGLTVIKAGSVLAFTGVMLYIVLARRIAVAATGLLPFFPNGLRGLSQAIVVTTFAYGAGALAAAVGDTRNPRRAVPLATAGMALAQALFFLLPVTALVAVTPWFLISSQSSPFVTGLEHAGIRLGGSVLNAIVLVASSSVLLGSMFTAVTMLASLARDREAPAFLIAGEGEKPVKALVVTAGVMLLVSLLAIFLPRHIYQYAVTATGYFSFVNWGAILAARLYLSLPIKNEGRLDTKGLVVAGAGLAGLTAISLLGLTMPEQRFSLLVMVASTLILLGIGILVKREKLAPEAGNREEAAGWLERLLGGPGRNPV</sequence>
<feature type="transmembrane region" description="Helical" evidence="7">
    <location>
        <begin position="327"/>
        <end position="345"/>
    </location>
</feature>
<dbReference type="EMBL" id="DF238840">
    <property type="protein sequence ID" value="GAF27330.1"/>
    <property type="molecule type" value="Genomic_DNA"/>
</dbReference>
<evidence type="ECO:0000256" key="7">
    <source>
        <dbReference type="SAM" id="Phobius"/>
    </source>
</evidence>
<name>A0A0S6UEC7_NEOTH</name>
<comment type="subcellular location">
    <subcellularLocation>
        <location evidence="1">Membrane</location>
        <topology evidence="1">Multi-pass membrane protein</topology>
    </subcellularLocation>
</comment>
<keyword evidence="5 7" id="KW-1133">Transmembrane helix</keyword>
<feature type="transmembrane region" description="Helical" evidence="7">
    <location>
        <begin position="228"/>
        <end position="257"/>
    </location>
</feature>
<protein>
    <submittedName>
        <fullName evidence="9">Gamma-aminobutyrate permease and related permeases</fullName>
    </submittedName>
</protein>
<feature type="transmembrane region" description="Helical" evidence="7">
    <location>
        <begin position="156"/>
        <end position="175"/>
    </location>
</feature>
<dbReference type="AlphaFoldDB" id="A0A0S6UEC7"/>
<feature type="transmembrane region" description="Helical" evidence="7">
    <location>
        <begin position="47"/>
        <end position="69"/>
    </location>
</feature>
<organism evidence="9">
    <name type="scientific">Moorella thermoacetica Y72</name>
    <dbReference type="NCBI Taxonomy" id="1325331"/>
    <lineage>
        <taxon>Bacteria</taxon>
        <taxon>Bacillati</taxon>
        <taxon>Bacillota</taxon>
        <taxon>Clostridia</taxon>
        <taxon>Neomoorellales</taxon>
        <taxon>Neomoorellaceae</taxon>
        <taxon>Neomoorella</taxon>
    </lineage>
</organism>
<evidence type="ECO:0000256" key="4">
    <source>
        <dbReference type="ARBA" id="ARBA00022970"/>
    </source>
</evidence>
<feature type="transmembrane region" description="Helical" evidence="7">
    <location>
        <begin position="90"/>
        <end position="116"/>
    </location>
</feature>
<feature type="transmembrane region" description="Helical" evidence="7">
    <location>
        <begin position="12"/>
        <end position="35"/>
    </location>
</feature>
<evidence type="ECO:0000256" key="5">
    <source>
        <dbReference type="ARBA" id="ARBA00022989"/>
    </source>
</evidence>
<dbReference type="PIRSF" id="PIRSF006060">
    <property type="entry name" value="AA_transporter"/>
    <property type="match status" value="1"/>
</dbReference>
<keyword evidence="4" id="KW-0029">Amino-acid transport</keyword>
<evidence type="ECO:0000256" key="2">
    <source>
        <dbReference type="ARBA" id="ARBA00022448"/>
    </source>
</evidence>
<feature type="transmembrane region" description="Helical" evidence="7">
    <location>
        <begin position="277"/>
        <end position="306"/>
    </location>
</feature>